<dbReference type="AlphaFoldDB" id="A0A1H0IKH1"/>
<dbReference type="EMBL" id="FNIZ01000004">
    <property type="protein sequence ID" value="SDO31947.1"/>
    <property type="molecule type" value="Genomic_DNA"/>
</dbReference>
<dbReference type="Pfam" id="PF02348">
    <property type="entry name" value="CTP_transf_3"/>
    <property type="match status" value="1"/>
</dbReference>
<name>A0A1H0IKH1_HALAD</name>
<protein>
    <submittedName>
        <fullName evidence="1">Spore coat polysaccharide biosynthesis protein SpsF</fullName>
    </submittedName>
</protein>
<dbReference type="RefSeq" id="WP_089651531.1">
    <property type="nucleotide sequence ID" value="NZ_FNIZ01000004.1"/>
</dbReference>
<dbReference type="OrthoDB" id="9815559at2"/>
<gene>
    <name evidence="1" type="ORF">SAMN05421677_104115</name>
</gene>
<dbReference type="Gene3D" id="3.90.550.10">
    <property type="entry name" value="Spore Coat Polysaccharide Biosynthesis Protein SpsA, Chain A"/>
    <property type="match status" value="1"/>
</dbReference>
<dbReference type="STRING" id="240303.SAMN05421677_104115"/>
<proteinExistence type="predicted"/>
<reference evidence="2" key="1">
    <citation type="submission" date="2016-10" db="EMBL/GenBank/DDBJ databases">
        <authorList>
            <person name="Varghese N."/>
            <person name="Submissions S."/>
        </authorList>
    </citation>
    <scope>NUCLEOTIDE SEQUENCE [LARGE SCALE GENOMIC DNA]</scope>
    <source>
        <strain evidence="2">CGMCC 1.3703</strain>
    </source>
</reference>
<dbReference type="InterPro" id="IPR003329">
    <property type="entry name" value="Cytidylyl_trans"/>
</dbReference>
<dbReference type="PANTHER" id="PTHR42866:SF1">
    <property type="entry name" value="SPORE COAT POLYSACCHARIDE BIOSYNTHESIS PROTEIN SPSF"/>
    <property type="match status" value="1"/>
</dbReference>
<dbReference type="InterPro" id="IPR029044">
    <property type="entry name" value="Nucleotide-diphossugar_trans"/>
</dbReference>
<keyword evidence="2" id="KW-1185">Reference proteome</keyword>
<evidence type="ECO:0000313" key="1">
    <source>
        <dbReference type="EMBL" id="SDO31947.1"/>
    </source>
</evidence>
<dbReference type="CDD" id="cd02518">
    <property type="entry name" value="GT2_SpsF"/>
    <property type="match status" value="1"/>
</dbReference>
<evidence type="ECO:0000313" key="2">
    <source>
        <dbReference type="Proteomes" id="UP000198860"/>
    </source>
</evidence>
<sequence length="228" mass="26100">MNVVAIVQARMEGSACPGIIMSKVNEKPLLAYLIERVRRAKRIDQLVVSTSTKETDDPIVQLCHQLNVDTFRGSEKDVLGRYYETGRKFKADVIVRLSGTGLCMDPVIIDQVVDMFLQHYPRHLYVSNTLHRTYPKGMDVEVFTYEALKDAYMNASSSHDFEQVTPFILKRVGEAAVGKVVHDQDLSHHDWSVDTLENFKFMEKIFEHVHHHKPSFSMTDVLTFIENG</sequence>
<dbReference type="SUPFAM" id="SSF53448">
    <property type="entry name" value="Nucleotide-diphospho-sugar transferases"/>
    <property type="match status" value="1"/>
</dbReference>
<organism evidence="1 2">
    <name type="scientific">Halobacillus aidingensis</name>
    <dbReference type="NCBI Taxonomy" id="240303"/>
    <lineage>
        <taxon>Bacteria</taxon>
        <taxon>Bacillati</taxon>
        <taxon>Bacillota</taxon>
        <taxon>Bacilli</taxon>
        <taxon>Bacillales</taxon>
        <taxon>Bacillaceae</taxon>
        <taxon>Halobacillus</taxon>
    </lineage>
</organism>
<dbReference type="GO" id="GO:0005829">
    <property type="term" value="C:cytosol"/>
    <property type="evidence" value="ECO:0007669"/>
    <property type="project" value="TreeGrafter"/>
</dbReference>
<accession>A0A1H0IKH1</accession>
<dbReference type="PANTHER" id="PTHR42866">
    <property type="entry name" value="3-DEOXY-MANNO-OCTULOSONATE CYTIDYLYLTRANSFERASE"/>
    <property type="match status" value="1"/>
</dbReference>
<dbReference type="Proteomes" id="UP000198860">
    <property type="component" value="Unassembled WGS sequence"/>
</dbReference>